<dbReference type="RefSeq" id="WP_153385716.1">
    <property type="nucleotide sequence ID" value="NZ_VDFO01000039.1"/>
</dbReference>
<dbReference type="InterPro" id="IPR011682">
    <property type="entry name" value="Glyco_hydro_38_C"/>
</dbReference>
<comment type="similarity">
    <text evidence="1">Belongs to the glycosyl hydrolase 38 family.</text>
</comment>
<dbReference type="SUPFAM" id="SSF74650">
    <property type="entry name" value="Galactose mutarotase-like"/>
    <property type="match status" value="1"/>
</dbReference>
<dbReference type="PANTHER" id="PTHR46017">
    <property type="entry name" value="ALPHA-MANNOSIDASE 2C1"/>
    <property type="match status" value="1"/>
</dbReference>
<accession>A0A5P0ZZ58</accession>
<keyword evidence="8" id="KW-1185">Reference proteome</keyword>
<evidence type="ECO:0000313" key="7">
    <source>
        <dbReference type="EMBL" id="MQS98175.1"/>
    </source>
</evidence>
<dbReference type="InterPro" id="IPR028995">
    <property type="entry name" value="Glyco_hydro_57/38_cen_sf"/>
</dbReference>
<dbReference type="Pfam" id="PF01074">
    <property type="entry name" value="Glyco_hydro_38N"/>
    <property type="match status" value="1"/>
</dbReference>
<evidence type="ECO:0000256" key="1">
    <source>
        <dbReference type="ARBA" id="ARBA00009792"/>
    </source>
</evidence>
<dbReference type="PANTHER" id="PTHR46017:SF2">
    <property type="entry name" value="MANNOSYLGLYCERATE HYDROLASE"/>
    <property type="match status" value="1"/>
</dbReference>
<dbReference type="GO" id="GO:0030246">
    <property type="term" value="F:carbohydrate binding"/>
    <property type="evidence" value="ECO:0007669"/>
    <property type="project" value="InterPro"/>
</dbReference>
<dbReference type="SMART" id="SM00872">
    <property type="entry name" value="Alpha-mann_mid"/>
    <property type="match status" value="1"/>
</dbReference>
<dbReference type="GO" id="GO:0046872">
    <property type="term" value="F:metal ion binding"/>
    <property type="evidence" value="ECO:0007669"/>
    <property type="project" value="UniProtKB-KW"/>
</dbReference>
<reference evidence="8 9" key="1">
    <citation type="journal article" date="2019" name="Syst. Appl. Microbiol.">
        <title>Polyphasic characterization of two novel Lactobacillus spp. isolated from blown salami packages: Description of Lactobacillus halodurans sp. nov. and Lactobacillus salsicarnum sp. nov.</title>
        <authorList>
            <person name="Schuster J.A."/>
            <person name="Klingl A."/>
            <person name="Vogel R.F."/>
            <person name="Ehrmann M.A."/>
        </authorList>
    </citation>
    <scope>NUCLEOTIDE SEQUENCE [LARGE SCALE GENOMIC DNA]</scope>
    <source>
        <strain evidence="7 8">TMW 1.1920</strain>
        <strain evidence="6 9">TMW 1.2172</strain>
    </source>
</reference>
<evidence type="ECO:0000256" key="4">
    <source>
        <dbReference type="ARBA" id="ARBA00023295"/>
    </source>
</evidence>
<dbReference type="CDD" id="cd10815">
    <property type="entry name" value="GH38N_AMII_EcMngB_like"/>
    <property type="match status" value="1"/>
</dbReference>
<dbReference type="InterPro" id="IPR011330">
    <property type="entry name" value="Glyco_hydro/deAcase_b/a-brl"/>
</dbReference>
<dbReference type="Proteomes" id="UP000371423">
    <property type="component" value="Unassembled WGS sequence"/>
</dbReference>
<dbReference type="EMBL" id="VDFO01000039">
    <property type="protein sequence ID" value="MQS98175.1"/>
    <property type="molecule type" value="Genomic_DNA"/>
</dbReference>
<dbReference type="InterPro" id="IPR027291">
    <property type="entry name" value="Glyco_hydro_38_N_sf"/>
</dbReference>
<dbReference type="GO" id="GO:0009313">
    <property type="term" value="P:oligosaccharide catabolic process"/>
    <property type="evidence" value="ECO:0007669"/>
    <property type="project" value="TreeGrafter"/>
</dbReference>
<evidence type="ECO:0000313" key="9">
    <source>
        <dbReference type="Proteomes" id="UP000414364"/>
    </source>
</evidence>
<dbReference type="InterPro" id="IPR000602">
    <property type="entry name" value="Glyco_hydro_38_N"/>
</dbReference>
<dbReference type="Gene3D" id="2.70.98.30">
    <property type="entry name" value="Golgi alpha-mannosidase II, domain 4"/>
    <property type="match status" value="1"/>
</dbReference>
<evidence type="ECO:0000259" key="5">
    <source>
        <dbReference type="SMART" id="SM00872"/>
    </source>
</evidence>
<dbReference type="OrthoDB" id="9764050at2"/>
<keyword evidence="3" id="KW-0378">Hydrolase</keyword>
<sequence length="859" mass="98104">MKVTQIIVVPHMHWDREWYFSTEESEVLLNNNLPEILDKLESDPDYPPFVLDGQSVIIEDFLKSHPHDGGRFKKLAKEGRFKLGPWYSQTDEMAVGAESITRNLLYGLSDSNKFGTPMKIGYVPDSFGQSSQMPMILNQFSIDKSIFWRGLSERKGTNSNQFIWKSKDGSRVFVNQMPGGYATGKYLPLDKVELKNRMDPLLEKFDKFSTTGQAILPNGHDQMPIQKNIKQVVSELNDIYPDRHFIMGNYEDIFDHIEDNSADLDKVSGEFYDGKYERVHRSIQSTRMDLKVMNTRIENKITNLLEPLASIAYKLGFEYYRGMMEEIWKELMKNHAHDSMGACCSDKVHEEIRERYFKAEEYTDRLIDYYKRKITEASTVQPGDDKLTLFNLLPKDENRLVTAEVITKNKGFKLIDADGKTVPFDLINKEIVDPGLIDRQLVAHSQYNPFHKYTIQFNRHFTGVSYEVLAINFDNTVLSLESQNNLNKVIETDSYKMSFNTDGTIDLTNKINGKVYKKVLNMELQGDDGDEYDFSPLPNPIKLYSKDMVNNATINLDRNKYMIKASILYELTVPNGLNQWITCDSWSGNIQIHLDLDIPISGKTIGLKVTVNNQANNVRLRLLVPTEIISQNSTSDVQFGLIDRPNYDPAMEQWKKEEWKERPDSIYPFLSHVEVTDDKSSVAVITNSSREYQIVNSKTIAITLIRGVGVLGKANLVRRPGRPSGINAPTPDSQCIGSLSLNFGLIFSDNPSKETHYGQIAKEFLTPVVSYNQLPNVAMHMNKSVIKVPRLFTLFQENTNLVLSDIKISEDGKKVLVRFYNDSETKLPVLSGNQYTLNEQKVSDIRSTINPNSVGTFEI</sequence>
<dbReference type="InterPro" id="IPR015341">
    <property type="entry name" value="Glyco_hydro_38_cen"/>
</dbReference>
<name>A0A5P0ZZ58_9LACO</name>
<comment type="caution">
    <text evidence="7">The sequence shown here is derived from an EMBL/GenBank/DDBJ whole genome shotgun (WGS) entry which is preliminary data.</text>
</comment>
<gene>
    <name evidence="7" type="ORF">FHL05_09810</name>
    <name evidence="6" type="ORF">FHL06_08000</name>
</gene>
<dbReference type="InterPro" id="IPR011013">
    <property type="entry name" value="Gal_mutarotase_sf_dom"/>
</dbReference>
<evidence type="ECO:0000256" key="3">
    <source>
        <dbReference type="ARBA" id="ARBA00022801"/>
    </source>
</evidence>
<keyword evidence="4" id="KW-0326">Glycosidase</keyword>
<dbReference type="SUPFAM" id="SSF88713">
    <property type="entry name" value="Glycoside hydrolase/deacetylase"/>
    <property type="match status" value="1"/>
</dbReference>
<dbReference type="AlphaFoldDB" id="A0A5P0ZZ58"/>
<keyword evidence="2" id="KW-0479">Metal-binding</keyword>
<feature type="domain" description="Glycoside hydrolase family 38 central" evidence="5">
    <location>
        <begin position="278"/>
        <end position="356"/>
    </location>
</feature>
<evidence type="ECO:0000256" key="2">
    <source>
        <dbReference type="ARBA" id="ARBA00022723"/>
    </source>
</evidence>
<evidence type="ECO:0000313" key="8">
    <source>
        <dbReference type="Proteomes" id="UP000371423"/>
    </source>
</evidence>
<dbReference type="Gene3D" id="1.20.1270.50">
    <property type="entry name" value="Glycoside hydrolase family 38, central domain"/>
    <property type="match status" value="1"/>
</dbReference>
<dbReference type="Pfam" id="PF07748">
    <property type="entry name" value="Glyco_hydro_38C"/>
    <property type="match status" value="1"/>
</dbReference>
<dbReference type="GO" id="GO:0006013">
    <property type="term" value="P:mannose metabolic process"/>
    <property type="evidence" value="ECO:0007669"/>
    <property type="project" value="InterPro"/>
</dbReference>
<dbReference type="InterPro" id="IPR037094">
    <property type="entry name" value="Glyco_hydro_38_cen_sf"/>
</dbReference>
<evidence type="ECO:0000313" key="6">
    <source>
        <dbReference type="EMBL" id="MQS76321.1"/>
    </source>
</evidence>
<protein>
    <submittedName>
        <fullName evidence="7">Alpha-mannosidase</fullName>
    </submittedName>
</protein>
<dbReference type="Gene3D" id="3.20.110.10">
    <property type="entry name" value="Glycoside hydrolase 38, N terminal domain"/>
    <property type="match status" value="1"/>
</dbReference>
<dbReference type="GO" id="GO:0004559">
    <property type="term" value="F:alpha-mannosidase activity"/>
    <property type="evidence" value="ECO:0007669"/>
    <property type="project" value="InterPro"/>
</dbReference>
<dbReference type="EMBL" id="VDFP01000015">
    <property type="protein sequence ID" value="MQS76321.1"/>
    <property type="molecule type" value="Genomic_DNA"/>
</dbReference>
<dbReference type="Pfam" id="PF09261">
    <property type="entry name" value="Alpha-mann_mid"/>
    <property type="match status" value="1"/>
</dbReference>
<dbReference type="Proteomes" id="UP000414364">
    <property type="component" value="Unassembled WGS sequence"/>
</dbReference>
<organism evidence="7 8">
    <name type="scientific">Companilactobacillus halodurans</name>
    <dbReference type="NCBI Taxonomy" id="2584183"/>
    <lineage>
        <taxon>Bacteria</taxon>
        <taxon>Bacillati</taxon>
        <taxon>Bacillota</taxon>
        <taxon>Bacilli</taxon>
        <taxon>Lactobacillales</taxon>
        <taxon>Lactobacillaceae</taxon>
        <taxon>Companilactobacillus</taxon>
    </lineage>
</organism>
<dbReference type="SUPFAM" id="SSF88688">
    <property type="entry name" value="Families 57/38 glycoside transferase middle domain"/>
    <property type="match status" value="1"/>
</dbReference>
<proteinExistence type="inferred from homology"/>